<proteinExistence type="predicted"/>
<dbReference type="AlphaFoldDB" id="A0A9D3XH84"/>
<keyword evidence="2" id="KW-1185">Reference proteome</keyword>
<reference evidence="1" key="1">
    <citation type="submission" date="2021-09" db="EMBL/GenBank/DDBJ databases">
        <title>The genome of Mauremys mutica provides insights into the evolution of semi-aquatic lifestyle.</title>
        <authorList>
            <person name="Gong S."/>
            <person name="Gao Y."/>
        </authorList>
    </citation>
    <scope>NUCLEOTIDE SEQUENCE</scope>
    <source>
        <strain evidence="1">MM-2020</strain>
        <tissue evidence="1">Muscle</tissue>
    </source>
</reference>
<evidence type="ECO:0000313" key="2">
    <source>
        <dbReference type="Proteomes" id="UP000827986"/>
    </source>
</evidence>
<dbReference type="Proteomes" id="UP000827986">
    <property type="component" value="Unassembled WGS sequence"/>
</dbReference>
<organism evidence="1 2">
    <name type="scientific">Mauremys mutica</name>
    <name type="common">yellowpond turtle</name>
    <dbReference type="NCBI Taxonomy" id="74926"/>
    <lineage>
        <taxon>Eukaryota</taxon>
        <taxon>Metazoa</taxon>
        <taxon>Chordata</taxon>
        <taxon>Craniata</taxon>
        <taxon>Vertebrata</taxon>
        <taxon>Euteleostomi</taxon>
        <taxon>Archelosauria</taxon>
        <taxon>Testudinata</taxon>
        <taxon>Testudines</taxon>
        <taxon>Cryptodira</taxon>
        <taxon>Durocryptodira</taxon>
        <taxon>Testudinoidea</taxon>
        <taxon>Geoemydidae</taxon>
        <taxon>Geoemydinae</taxon>
        <taxon>Mauremys</taxon>
    </lineage>
</organism>
<comment type="caution">
    <text evidence="1">The sequence shown here is derived from an EMBL/GenBank/DDBJ whole genome shotgun (WGS) entry which is preliminary data.</text>
</comment>
<evidence type="ECO:0000313" key="1">
    <source>
        <dbReference type="EMBL" id="KAH1180499.1"/>
    </source>
</evidence>
<name>A0A9D3XH84_9SAUR</name>
<dbReference type="EMBL" id="JAHDVG010000470">
    <property type="protein sequence ID" value="KAH1180499.1"/>
    <property type="molecule type" value="Genomic_DNA"/>
</dbReference>
<sequence length="109" mass="11815">MEAKLLSGDWGPACNEYSGLSLAPKGRVVLRKITFTVSTFVSLAHAGKRRPQDLTWGQPMPGNGSLGLWHALTKTDQHAAQQPCSNKVSNEHCFGSAFRRFWSLGGAGM</sequence>
<gene>
    <name evidence="1" type="ORF">KIL84_009335</name>
</gene>
<accession>A0A9D3XH84</accession>
<protein>
    <submittedName>
        <fullName evidence="1">Uncharacterized protein</fullName>
    </submittedName>
</protein>